<protein>
    <submittedName>
        <fullName evidence="1">Uncharacterized protein</fullName>
    </submittedName>
</protein>
<dbReference type="AlphaFoldDB" id="A0A4P6XWI6"/>
<accession>A0A4P6XWI6</accession>
<sequence length="579" mass="65892">MSFSVTFPENDVKSLTYTRLRENVPVEPPTQRDFPSNTPIRVPVFTYNGTQYVLIKHLAALWNYPSSYQVVTHLTRRLGLTKQDLLQTSDEALNELLAVNGVILPPEQKTMLFYVSLEKLCLILPEKGSIFALSEPADLPLQSKPPLPPLDEELITILQVFPNYGAVEESLPLTHATFLLLTPLTKLHVYKHEGNYRKVYGTSLSAHERELVTAASNYSQAEITAPAMDAEAEKKQRRALGRQKKFVGNVDPNQLDVAENVLPGCGYIPEFNVNLICKVPTYYVTNKEMGAQYSAFHSLARLHLAGLATKGKKPLDMPKQLYQLLSSTDQEAHYFKYYYFKSYRGPGSGNYKDAALVNRINKIRRFPSDLAPQTNASTHLLAARVTKPQKRGDLAIKGLVHDHFSGENVDIVVERQRQFVEDFENMEMLHNNALFNLLVNSYRDVAKDTWDAFYKFKMIDFEKKYLKQRNESLQQKKDELLQQQVEGNLTARAQLAELNKADLNARFLLPSDYTEIMEKLPCELRGDDSDPETGLSEPVRYLARYPDKNAPGMLNQVEVIKLPNANSIAWDNIKKYRRA</sequence>
<name>A0A4P6XWI6_9ASCO</name>
<keyword evidence="2" id="KW-1185">Reference proteome</keyword>
<dbReference type="Proteomes" id="UP000292447">
    <property type="component" value="Chromosome V"/>
</dbReference>
<dbReference type="EMBL" id="CP034460">
    <property type="protein sequence ID" value="QBM90374.1"/>
    <property type="molecule type" value="Genomic_DNA"/>
</dbReference>
<organism evidence="1 2">
    <name type="scientific">Metschnikowia aff. pulcherrima</name>
    <dbReference type="NCBI Taxonomy" id="2163413"/>
    <lineage>
        <taxon>Eukaryota</taxon>
        <taxon>Fungi</taxon>
        <taxon>Dikarya</taxon>
        <taxon>Ascomycota</taxon>
        <taxon>Saccharomycotina</taxon>
        <taxon>Pichiomycetes</taxon>
        <taxon>Metschnikowiaceae</taxon>
        <taxon>Metschnikowia</taxon>
    </lineage>
</organism>
<proteinExistence type="predicted"/>
<evidence type="ECO:0000313" key="2">
    <source>
        <dbReference type="Proteomes" id="UP000292447"/>
    </source>
</evidence>
<evidence type="ECO:0000313" key="1">
    <source>
        <dbReference type="EMBL" id="QBM90374.1"/>
    </source>
</evidence>
<reference evidence="2" key="1">
    <citation type="submission" date="2019-03" db="EMBL/GenBank/DDBJ databases">
        <title>Snf2 controls pulcherriminic acid biosynthesis and connects pigmentation and antifungal activity of the yeast Metschnikowia pulcherrima.</title>
        <authorList>
            <person name="Gore-Lloyd D."/>
            <person name="Sumann I."/>
            <person name="Brachmann A.O."/>
            <person name="Schneeberger K."/>
            <person name="Ortiz-Merino R.A."/>
            <person name="Moreno-Beltran M."/>
            <person name="Schlaefli M."/>
            <person name="Kirner P."/>
            <person name="Santos Kron A."/>
            <person name="Wolfe K.H."/>
            <person name="Piel J."/>
            <person name="Ahrens C.H."/>
            <person name="Henk D."/>
            <person name="Freimoser F.M."/>
        </authorList>
    </citation>
    <scope>NUCLEOTIDE SEQUENCE [LARGE SCALE GENOMIC DNA]</scope>
    <source>
        <strain evidence="2">APC 1.2</strain>
    </source>
</reference>
<gene>
    <name evidence="1" type="ORF">METSCH_E06230</name>
</gene>